<dbReference type="Pfam" id="PF13487">
    <property type="entry name" value="HD_5"/>
    <property type="match status" value="1"/>
</dbReference>
<keyword evidence="3" id="KW-0378">Hydrolase</keyword>
<dbReference type="OrthoDB" id="9764808at2"/>
<feature type="domain" description="HD-GYP" evidence="2">
    <location>
        <begin position="764"/>
        <end position="963"/>
    </location>
</feature>
<accession>A0A2J8I4Y7</accession>
<dbReference type="GO" id="GO:0008081">
    <property type="term" value="F:phosphoric diester hydrolase activity"/>
    <property type="evidence" value="ECO:0007669"/>
    <property type="project" value="UniProtKB-ARBA"/>
</dbReference>
<dbReference type="InterPro" id="IPR037522">
    <property type="entry name" value="HD_GYP_dom"/>
</dbReference>
<dbReference type="Proteomes" id="UP000236449">
    <property type="component" value="Unassembled WGS sequence"/>
</dbReference>
<sequence length="977" mass="111234">MRSRNRLSLQNVVLGKAGMKKTEKRWYSRFVMPLHIHLSVMFVTVVAGSCLLQIWASSKSIDNIIFEANQTLFEQIATTTKGDFEKVFQPAMDAISTLELTPLNDPAREDDRIPYLAILQKLLHTQPGVNAYFVGYNNGDVLAAFKNTQSSWMTDIPVPKNAELFGVMSSHEKGYATLFFFSADGNVIGSQIISNSSLDARKETWYQAAQNNEMSLARPRFFKVQQQIGVTVQKRSETGTVIAAEILLSSVSNVLAGSAQDHPSTRLLFEKNQRYIYAFSEGSSHRLSLSELETIDQLPFPNIRSFILDESNVAKGLKTEMIDDEKWFGEVFPVAKIGDKDFYLLFAIKETELLDKAAAIRHHAIATAFILALLVLPIVYIMAQFISRPIRLATQNAQDISHFKFDAPNYKPSRIREIVDLSKALKGMNITIHNFFELTRTISKQKDSVRIQSVISEGLVKVTKAQGAFLSIWNDKEGCLEAHIYWDSKTKDKNDVSLAYLDSNEKVLSIYSHVNGEEYLIYENSPEFARKLRLPEEIWWLMVPLYNREQECIGCLNLAYLNEHKQAILDETLPLTLVLTGYTSLAIETKKHLREQKELLEAFIRVIAGAIDTKSPYTGNHCQRVPVLTERLVTAAAESDLQPFKDFSLTADDQEALHIASWLHDCGKVTTPEYVVDKSTKLETIYNRIHEIRTRFEVLKRDEQIDAYHSAFGTLPNDQQAQLDEKWRQLDEDFAFIAQMNEGNEFLSEEHQQRIHTIAGKTWQRTLDSRLGLGLEEAKRYRDEDNDLPVTESLLADKPSHRIPWESSKIRDARFQLQPKQYKNDQGELYNLCIQRGTLNDEERFIINDHIIETMMMLESLPFPSSMKNIPLIAGSHHEKLDGKGYPQGIDESEIPLAGKAMAIADIFEALTSSDRPYKKAKTLSESLKIMSFMVKDNHIDADLFALFLNSGIYMEYAKQFLLPEQIDQVDVADYLA</sequence>
<comment type="caution">
    <text evidence="3">The sequence shown here is derived from an EMBL/GenBank/DDBJ whole genome shotgun (WGS) entry which is preliminary data.</text>
</comment>
<dbReference type="PROSITE" id="PS51832">
    <property type="entry name" value="HD_GYP"/>
    <property type="match status" value="1"/>
</dbReference>
<organism evidence="3 4">
    <name type="scientific">Vibrio diazotrophicus</name>
    <dbReference type="NCBI Taxonomy" id="685"/>
    <lineage>
        <taxon>Bacteria</taxon>
        <taxon>Pseudomonadati</taxon>
        <taxon>Pseudomonadota</taxon>
        <taxon>Gammaproteobacteria</taxon>
        <taxon>Vibrionales</taxon>
        <taxon>Vibrionaceae</taxon>
        <taxon>Vibrio</taxon>
    </lineage>
</organism>
<protein>
    <submittedName>
        <fullName evidence="3">Phosphohydrolase</fullName>
    </submittedName>
</protein>
<keyword evidence="1" id="KW-1133">Transmembrane helix</keyword>
<evidence type="ECO:0000313" key="3">
    <source>
        <dbReference type="EMBL" id="PNI05595.1"/>
    </source>
</evidence>
<dbReference type="AlphaFoldDB" id="A0A2J8I4Y7"/>
<evidence type="ECO:0000259" key="2">
    <source>
        <dbReference type="PROSITE" id="PS51832"/>
    </source>
</evidence>
<feature type="transmembrane region" description="Helical" evidence="1">
    <location>
        <begin position="30"/>
        <end position="56"/>
    </location>
</feature>
<dbReference type="InterPro" id="IPR052020">
    <property type="entry name" value="Cyclic_di-GMP/3'3'-cGAMP_PDE"/>
</dbReference>
<dbReference type="PANTHER" id="PTHR45228:SF5">
    <property type="entry name" value="CYCLIC DI-GMP PHOSPHODIESTERASE VC_1348-RELATED"/>
    <property type="match status" value="1"/>
</dbReference>
<keyword evidence="1" id="KW-0472">Membrane</keyword>
<name>A0A2J8I4Y7_VIBDI</name>
<evidence type="ECO:0000313" key="4">
    <source>
        <dbReference type="Proteomes" id="UP000236449"/>
    </source>
</evidence>
<dbReference type="CDD" id="cd00077">
    <property type="entry name" value="HDc"/>
    <property type="match status" value="1"/>
</dbReference>
<evidence type="ECO:0000256" key="1">
    <source>
        <dbReference type="SAM" id="Phobius"/>
    </source>
</evidence>
<dbReference type="PANTHER" id="PTHR45228">
    <property type="entry name" value="CYCLIC DI-GMP PHOSPHODIESTERASE TM_0186-RELATED"/>
    <property type="match status" value="1"/>
</dbReference>
<dbReference type="EMBL" id="POSK01000003">
    <property type="protein sequence ID" value="PNI05595.1"/>
    <property type="molecule type" value="Genomic_DNA"/>
</dbReference>
<dbReference type="Gene3D" id="1.10.3210.10">
    <property type="entry name" value="Hypothetical protein af1432"/>
    <property type="match status" value="2"/>
</dbReference>
<dbReference type="Gene3D" id="6.10.340.10">
    <property type="match status" value="1"/>
</dbReference>
<dbReference type="SUPFAM" id="SSF109604">
    <property type="entry name" value="HD-domain/PDEase-like"/>
    <property type="match status" value="2"/>
</dbReference>
<dbReference type="InterPro" id="IPR003607">
    <property type="entry name" value="HD/PDEase_dom"/>
</dbReference>
<dbReference type="SMART" id="SM00471">
    <property type="entry name" value="HDc"/>
    <property type="match status" value="1"/>
</dbReference>
<reference evidence="3 4" key="1">
    <citation type="submission" date="2018-01" db="EMBL/GenBank/DDBJ databases">
        <title>Draft genome sequences of six Vibrio diazotrophicus strains isolated from deep-sea sediments of the Baltic Sea.</title>
        <authorList>
            <person name="Castillo D."/>
            <person name="Vandieken V."/>
            <person name="Chiang O."/>
            <person name="Middelboe M."/>
        </authorList>
    </citation>
    <scope>NUCLEOTIDE SEQUENCE [LARGE SCALE GENOMIC DNA]</scope>
    <source>
        <strain evidence="3 4">60.27F</strain>
    </source>
</reference>
<proteinExistence type="predicted"/>
<keyword evidence="1" id="KW-0812">Transmembrane</keyword>
<gene>
    <name evidence="3" type="ORF">C1N32_05710</name>
</gene>